<dbReference type="PANTHER" id="PTHR43481">
    <property type="entry name" value="FRUCTOSE-1-PHOSPHATE PHOSPHATASE"/>
    <property type="match status" value="1"/>
</dbReference>
<dbReference type="SFLD" id="SFLDG01129">
    <property type="entry name" value="C1.5:_HAD__Beta-PGM__Phosphata"/>
    <property type="match status" value="1"/>
</dbReference>
<dbReference type="STRING" id="1314674.A0A0D7BP38"/>
<evidence type="ECO:0000256" key="1">
    <source>
        <dbReference type="SAM" id="MobiDB-lite"/>
    </source>
</evidence>
<feature type="compositionally biased region" description="Low complexity" evidence="1">
    <location>
        <begin position="98"/>
        <end position="110"/>
    </location>
</feature>
<evidence type="ECO:0000313" key="3">
    <source>
        <dbReference type="Proteomes" id="UP000054007"/>
    </source>
</evidence>
<dbReference type="InterPro" id="IPR051806">
    <property type="entry name" value="HAD-like_SPP"/>
</dbReference>
<evidence type="ECO:0000313" key="2">
    <source>
        <dbReference type="EMBL" id="KIY71351.1"/>
    </source>
</evidence>
<dbReference type="InterPro" id="IPR006439">
    <property type="entry name" value="HAD-SF_hydro_IA"/>
</dbReference>
<dbReference type="GO" id="GO:0050308">
    <property type="term" value="F:sugar-phosphatase activity"/>
    <property type="evidence" value="ECO:0007669"/>
    <property type="project" value="TreeGrafter"/>
</dbReference>
<dbReference type="Proteomes" id="UP000054007">
    <property type="component" value="Unassembled WGS sequence"/>
</dbReference>
<dbReference type="InterPro" id="IPR023198">
    <property type="entry name" value="PGP-like_dom2"/>
</dbReference>
<dbReference type="Gene3D" id="1.10.150.240">
    <property type="entry name" value="Putative phosphatase, domain 2"/>
    <property type="match status" value="1"/>
</dbReference>
<feature type="region of interest" description="Disordered" evidence="1">
    <location>
        <begin position="91"/>
        <end position="110"/>
    </location>
</feature>
<sequence length="264" mass="28390">MAKTFKADAVLFDMDGTLTDSIQAVEAAWRKVALDMGHDPEHVIAATHGKRAVDNLAEFKPSIQEHEMEKEVVKFEESILKFADAYHTHGPGAAECDNSSSNSRPSISARASSQWQVEAAEINRSVQILPGVKEFMESLPKGRYAVATSGGTTYAYGCMDRVGIDPPEVAITADDKRLKAGKPEPDPFLLAAECLGYDPKNCVVFEDSPSGIVAAVASGATVIAVCTSHDRSQIDHFGAHHIVDTMESVKADFDGDKLIISILA</sequence>
<gene>
    <name evidence="2" type="ORF">CYLTODRAFT_418898</name>
</gene>
<dbReference type="AlphaFoldDB" id="A0A0D7BP38"/>
<dbReference type="NCBIfam" id="TIGR01509">
    <property type="entry name" value="HAD-SF-IA-v3"/>
    <property type="match status" value="1"/>
</dbReference>
<dbReference type="InterPro" id="IPR023214">
    <property type="entry name" value="HAD_sf"/>
</dbReference>
<dbReference type="Gene3D" id="3.40.50.1000">
    <property type="entry name" value="HAD superfamily/HAD-like"/>
    <property type="match status" value="1"/>
</dbReference>
<organism evidence="2 3">
    <name type="scientific">Cylindrobasidium torrendii FP15055 ss-10</name>
    <dbReference type="NCBI Taxonomy" id="1314674"/>
    <lineage>
        <taxon>Eukaryota</taxon>
        <taxon>Fungi</taxon>
        <taxon>Dikarya</taxon>
        <taxon>Basidiomycota</taxon>
        <taxon>Agaricomycotina</taxon>
        <taxon>Agaricomycetes</taxon>
        <taxon>Agaricomycetidae</taxon>
        <taxon>Agaricales</taxon>
        <taxon>Marasmiineae</taxon>
        <taxon>Physalacriaceae</taxon>
        <taxon>Cylindrobasidium</taxon>
    </lineage>
</organism>
<dbReference type="OrthoDB" id="40579at2759"/>
<protein>
    <submittedName>
        <fullName evidence="2">HAD-like protein</fullName>
    </submittedName>
</protein>
<dbReference type="SFLD" id="SFLDS00003">
    <property type="entry name" value="Haloacid_Dehalogenase"/>
    <property type="match status" value="1"/>
</dbReference>
<name>A0A0D7BP38_9AGAR</name>
<dbReference type="FunFam" id="3.40.50.1000:FF:000145">
    <property type="entry name" value="HAD family hydrolase"/>
    <property type="match status" value="1"/>
</dbReference>
<dbReference type="InterPro" id="IPR036412">
    <property type="entry name" value="HAD-like_sf"/>
</dbReference>
<accession>A0A0D7BP38</accession>
<proteinExistence type="predicted"/>
<dbReference type="Pfam" id="PF00702">
    <property type="entry name" value="Hydrolase"/>
    <property type="match status" value="1"/>
</dbReference>
<dbReference type="SUPFAM" id="SSF56784">
    <property type="entry name" value="HAD-like"/>
    <property type="match status" value="1"/>
</dbReference>
<keyword evidence="3" id="KW-1185">Reference proteome</keyword>
<reference evidence="2 3" key="1">
    <citation type="journal article" date="2015" name="Fungal Genet. Biol.">
        <title>Evolution of novel wood decay mechanisms in Agaricales revealed by the genome sequences of Fistulina hepatica and Cylindrobasidium torrendii.</title>
        <authorList>
            <person name="Floudas D."/>
            <person name="Held B.W."/>
            <person name="Riley R."/>
            <person name="Nagy L.G."/>
            <person name="Koehler G."/>
            <person name="Ransdell A.S."/>
            <person name="Younus H."/>
            <person name="Chow J."/>
            <person name="Chiniquy J."/>
            <person name="Lipzen A."/>
            <person name="Tritt A."/>
            <person name="Sun H."/>
            <person name="Haridas S."/>
            <person name="LaButti K."/>
            <person name="Ohm R.A."/>
            <person name="Kues U."/>
            <person name="Blanchette R.A."/>
            <person name="Grigoriev I.V."/>
            <person name="Minto R.E."/>
            <person name="Hibbett D.S."/>
        </authorList>
    </citation>
    <scope>NUCLEOTIDE SEQUENCE [LARGE SCALE GENOMIC DNA]</scope>
    <source>
        <strain evidence="2 3">FP15055 ss-10</strain>
    </source>
</reference>
<dbReference type="EMBL" id="KN880455">
    <property type="protein sequence ID" value="KIY71351.1"/>
    <property type="molecule type" value="Genomic_DNA"/>
</dbReference>
<dbReference type="FunFam" id="3.40.50.1000:FF:000162">
    <property type="entry name" value="HAD-like protein"/>
    <property type="match status" value="1"/>
</dbReference>
<dbReference type="PANTHER" id="PTHR43481:SF2">
    <property type="entry name" value="PHOSPHATASE"/>
    <property type="match status" value="1"/>
</dbReference>